<protein>
    <submittedName>
        <fullName evidence="4">DUF4115 domain-containing protein</fullName>
    </submittedName>
</protein>
<dbReference type="OrthoDB" id="9790252at2"/>
<evidence type="ECO:0000313" key="5">
    <source>
        <dbReference type="Proteomes" id="UP000315303"/>
    </source>
</evidence>
<evidence type="ECO:0000313" key="4">
    <source>
        <dbReference type="EMBL" id="TPH18624.1"/>
    </source>
</evidence>
<feature type="transmembrane region" description="Helical" evidence="2">
    <location>
        <begin position="120"/>
        <end position="140"/>
    </location>
</feature>
<feature type="domain" description="Cytoskeleton protein RodZ-like C-terminal" evidence="3">
    <location>
        <begin position="253"/>
        <end position="324"/>
    </location>
</feature>
<dbReference type="EMBL" id="SAWY01000003">
    <property type="protein sequence ID" value="TPH18624.1"/>
    <property type="molecule type" value="Genomic_DNA"/>
</dbReference>
<evidence type="ECO:0000256" key="2">
    <source>
        <dbReference type="SAM" id="Phobius"/>
    </source>
</evidence>
<dbReference type="InterPro" id="IPR001387">
    <property type="entry name" value="Cro/C1-type_HTH"/>
</dbReference>
<dbReference type="Pfam" id="PF13413">
    <property type="entry name" value="HTH_25"/>
    <property type="match status" value="1"/>
</dbReference>
<dbReference type="SUPFAM" id="SSF47413">
    <property type="entry name" value="lambda repressor-like DNA-binding domains"/>
    <property type="match status" value="1"/>
</dbReference>
<dbReference type="PANTHER" id="PTHR34475:SF1">
    <property type="entry name" value="CYTOSKELETON PROTEIN RODZ"/>
    <property type="match status" value="1"/>
</dbReference>
<dbReference type="Gene3D" id="1.10.260.40">
    <property type="entry name" value="lambda repressor-like DNA-binding domains"/>
    <property type="match status" value="1"/>
</dbReference>
<dbReference type="Pfam" id="PF13464">
    <property type="entry name" value="RodZ_C"/>
    <property type="match status" value="1"/>
</dbReference>
<dbReference type="CDD" id="cd00093">
    <property type="entry name" value="HTH_XRE"/>
    <property type="match status" value="1"/>
</dbReference>
<evidence type="ECO:0000259" key="3">
    <source>
        <dbReference type="Pfam" id="PF13464"/>
    </source>
</evidence>
<keyword evidence="5" id="KW-1185">Reference proteome</keyword>
<dbReference type="GO" id="GO:0003677">
    <property type="term" value="F:DNA binding"/>
    <property type="evidence" value="ECO:0007669"/>
    <property type="project" value="InterPro"/>
</dbReference>
<organism evidence="4 5">
    <name type="scientific">Litorilituus lipolyticus</name>
    <dbReference type="NCBI Taxonomy" id="2491017"/>
    <lineage>
        <taxon>Bacteria</taxon>
        <taxon>Pseudomonadati</taxon>
        <taxon>Pseudomonadota</taxon>
        <taxon>Gammaproteobacteria</taxon>
        <taxon>Alteromonadales</taxon>
        <taxon>Colwelliaceae</taxon>
        <taxon>Litorilituus</taxon>
    </lineage>
</organism>
<dbReference type="Proteomes" id="UP000315303">
    <property type="component" value="Unassembled WGS sequence"/>
</dbReference>
<dbReference type="InterPro" id="IPR050400">
    <property type="entry name" value="Bact_Cytoskel_RodZ"/>
</dbReference>
<keyword evidence="2" id="KW-1133">Transmembrane helix</keyword>
<comment type="caution">
    <text evidence="4">The sequence shown here is derived from an EMBL/GenBank/DDBJ whole genome shotgun (WGS) entry which is preliminary data.</text>
</comment>
<evidence type="ECO:0000256" key="1">
    <source>
        <dbReference type="SAM" id="MobiDB-lite"/>
    </source>
</evidence>
<dbReference type="AlphaFoldDB" id="A0A502L651"/>
<accession>A0A502L651</accession>
<dbReference type="InterPro" id="IPR025194">
    <property type="entry name" value="RodZ-like_C"/>
</dbReference>
<dbReference type="InterPro" id="IPR010982">
    <property type="entry name" value="Lambda_DNA-bd_dom_sf"/>
</dbReference>
<name>A0A502L651_9GAMM</name>
<keyword evidence="2" id="KW-0472">Membrane</keyword>
<feature type="region of interest" description="Disordered" evidence="1">
    <location>
        <begin position="148"/>
        <end position="226"/>
    </location>
</feature>
<gene>
    <name evidence="4" type="ORF">EPA86_02435</name>
</gene>
<sequence length="329" mass="35899">MSKNKESELEVAELSEDMEMIGPGVMLRDARIKLKMSQEDIALRLNFKISLVKDIEEDNLDKSLPATYNRGYLSSYAKVVGVDKEDVLASYDALGAAHIQRSEMQSFSKATAKQAEHSRLMWISYFIVAVLIGLTVMWWVQESRDKPKALPTAAEPSEITKVSEESDTLTIAPKLSPEGETEKQQLSSQTALEEKSTDTAVTVQEAVPESSNQSTDLQQQSSNEQATTLESVAIETNALTDESTAVETSSIAVFTFAGDCWVNIFDATGERIAWGVKKAGYVMTVTGVAPLKVTLGKPELASIEFNGEPVDMSAFNVGNIAKFTLPLSP</sequence>
<proteinExistence type="predicted"/>
<dbReference type="PANTHER" id="PTHR34475">
    <property type="match status" value="1"/>
</dbReference>
<dbReference type="RefSeq" id="WP_140601492.1">
    <property type="nucleotide sequence ID" value="NZ_SAWY01000003.1"/>
</dbReference>
<feature type="compositionally biased region" description="Polar residues" evidence="1">
    <location>
        <begin position="209"/>
        <end position="226"/>
    </location>
</feature>
<reference evidence="4 5" key="1">
    <citation type="submission" date="2019-01" db="EMBL/GenBank/DDBJ databases">
        <title>Litorilituus lipolytica sp. nov., isolated from intertidal sand of the Yellow Sea in China.</title>
        <authorList>
            <person name="Liu A."/>
        </authorList>
    </citation>
    <scope>NUCLEOTIDE SEQUENCE [LARGE SCALE GENOMIC DNA]</scope>
    <source>
        <strain evidence="4 5">RZ04</strain>
    </source>
</reference>
<keyword evidence="2" id="KW-0812">Transmembrane</keyword>